<evidence type="ECO:0000313" key="2">
    <source>
        <dbReference type="Proteomes" id="UP000029452"/>
    </source>
</evidence>
<evidence type="ECO:0000313" key="1">
    <source>
        <dbReference type="EMBL" id="KGA92837.1"/>
    </source>
</evidence>
<proteinExistence type="predicted"/>
<comment type="caution">
    <text evidence="1">The sequence shown here is derived from an EMBL/GenBank/DDBJ whole genome shotgun (WGS) entry which is preliminary data.</text>
</comment>
<dbReference type="Proteomes" id="UP000029452">
    <property type="component" value="Unassembled WGS sequence"/>
</dbReference>
<name>A0A094WAZ6_9BACT</name>
<dbReference type="EMBL" id="JPGK01000011">
    <property type="protein sequence ID" value="KGA92837.1"/>
    <property type="molecule type" value="Genomic_DNA"/>
</dbReference>
<accession>A0A094WAZ6</accession>
<reference evidence="1 2" key="1">
    <citation type="submission" date="2014-06" db="EMBL/GenBank/DDBJ databases">
        <title>Draft genome sequence of iron oxidizing acidophile Leptospirillum ferriphilum DSM14647.</title>
        <authorList>
            <person name="Cardenas J.P."/>
            <person name="Lazcano M."/>
            <person name="Ossandon F.J."/>
            <person name="Corbett M."/>
            <person name="Holmes D.S."/>
            <person name="Watkin E."/>
        </authorList>
    </citation>
    <scope>NUCLEOTIDE SEQUENCE [LARGE SCALE GENOMIC DNA]</scope>
    <source>
        <strain evidence="1 2">DSM 14647</strain>
    </source>
</reference>
<organism evidence="1 2">
    <name type="scientific">Leptospirillum ferriphilum</name>
    <dbReference type="NCBI Taxonomy" id="178606"/>
    <lineage>
        <taxon>Bacteria</taxon>
        <taxon>Pseudomonadati</taxon>
        <taxon>Nitrospirota</taxon>
        <taxon>Nitrospiria</taxon>
        <taxon>Nitrospirales</taxon>
        <taxon>Nitrospiraceae</taxon>
        <taxon>Leptospirillum</taxon>
    </lineage>
</organism>
<sequence length="65" mass="7733">MKRLDEPSFPRLYRIFLRNIILEEILTLRQILSLPTRQTCRVVQRCIVPDLSSMRNVLPVPITNR</sequence>
<protein>
    <submittedName>
        <fullName evidence="1">Uncharacterized protein</fullName>
    </submittedName>
</protein>
<dbReference type="PATRIC" id="fig|178606.4.peg.2430"/>
<gene>
    <name evidence="1" type="ORF">LptCag_1671</name>
</gene>
<dbReference type="AlphaFoldDB" id="A0A094WAZ6"/>